<name>A0A7W5GAV7_9BACL</name>
<proteinExistence type="predicted"/>
<dbReference type="CDD" id="cd00385">
    <property type="entry name" value="Isoprenoid_Biosyn_C1"/>
    <property type="match status" value="1"/>
</dbReference>
<comment type="caution">
    <text evidence="1">The sequence shown here is derived from an EMBL/GenBank/DDBJ whole genome shotgun (WGS) entry which is preliminary data.</text>
</comment>
<evidence type="ECO:0000313" key="2">
    <source>
        <dbReference type="Proteomes" id="UP000518605"/>
    </source>
</evidence>
<accession>A0A7W5GAV7</accession>
<sequence>MEWFNRYKEQLGQVYSQAELSIAQFPEPLRTLGLAYADKHNPVKDHSGKDYICSLLPFWVKEPSGISDLECERLALANVYGMLYFFIQDDVMDSQPSSGWKEQLVLGNLFLLEMYNVFRQLFPSNSPFWGYYNRYAAVWAESVTNEDREDYFVSDPIRTAGKAGPVKIASTGALLLAGRTDLIEKLERAIEIVLMTLQMADDYADWKEDMAEGSYNGLLAMIAAGRSTGELPLTEKDAENAIYIRGCMQQYVQHASDNHKKLLELDAGMSGLIDFHSFILDHLNQIRDALESNKKALLKGGLNYFMTNSTHLQVQ</sequence>
<dbReference type="RefSeq" id="WP_183562287.1">
    <property type="nucleotide sequence ID" value="NZ_CBCSLB010000005.1"/>
</dbReference>
<reference evidence="1 2" key="1">
    <citation type="submission" date="2020-08" db="EMBL/GenBank/DDBJ databases">
        <title>Genomic Encyclopedia of Type Strains, Phase III (KMG-III): the genomes of soil and plant-associated and newly described type strains.</title>
        <authorList>
            <person name="Whitman W."/>
        </authorList>
    </citation>
    <scope>NUCLEOTIDE SEQUENCE [LARGE SCALE GENOMIC DNA]</scope>
    <source>
        <strain evidence="1 2">CECT 8234</strain>
    </source>
</reference>
<dbReference type="InterPro" id="IPR008949">
    <property type="entry name" value="Isoprenoid_synthase_dom_sf"/>
</dbReference>
<dbReference type="EMBL" id="JACHXW010000006">
    <property type="protein sequence ID" value="MBB3152382.1"/>
    <property type="molecule type" value="Genomic_DNA"/>
</dbReference>
<protein>
    <submittedName>
        <fullName evidence="1">Uncharacterized protein</fullName>
    </submittedName>
</protein>
<organism evidence="1 2">
    <name type="scientific">Paenibacillus endophyticus</name>
    <dbReference type="NCBI Taxonomy" id="1294268"/>
    <lineage>
        <taxon>Bacteria</taxon>
        <taxon>Bacillati</taxon>
        <taxon>Bacillota</taxon>
        <taxon>Bacilli</taxon>
        <taxon>Bacillales</taxon>
        <taxon>Paenibacillaceae</taxon>
        <taxon>Paenibacillus</taxon>
    </lineage>
</organism>
<gene>
    <name evidence="1" type="ORF">FHS16_002432</name>
</gene>
<keyword evidence="2" id="KW-1185">Reference proteome</keyword>
<dbReference type="AlphaFoldDB" id="A0A7W5GAV7"/>
<evidence type="ECO:0000313" key="1">
    <source>
        <dbReference type="EMBL" id="MBB3152382.1"/>
    </source>
</evidence>
<dbReference type="Proteomes" id="UP000518605">
    <property type="component" value="Unassembled WGS sequence"/>
</dbReference>
<dbReference type="SUPFAM" id="SSF48576">
    <property type="entry name" value="Terpenoid synthases"/>
    <property type="match status" value="1"/>
</dbReference>